<dbReference type="InterPro" id="IPR036425">
    <property type="entry name" value="MoaB/Mog-like_dom_sf"/>
</dbReference>
<dbReference type="OrthoDB" id="9784492at2"/>
<name>A0A5P1RE41_9GAMM</name>
<evidence type="ECO:0000256" key="1">
    <source>
        <dbReference type="ARBA" id="ARBA00015262"/>
    </source>
</evidence>
<proteinExistence type="inferred from homology"/>
<dbReference type="Gene3D" id="3.40.980.10">
    <property type="entry name" value="MoaB/Mog-like domain"/>
    <property type="match status" value="1"/>
</dbReference>
<comment type="similarity">
    <text evidence="2">Belongs to the MoaB/Mog family.</text>
</comment>
<comment type="function">
    <text evidence="2">May be involved in the biosynthesis of molybdopterin.</text>
</comment>
<dbReference type="AlphaFoldDB" id="A0A5P1RE41"/>
<keyword evidence="2" id="KW-0501">Molybdenum cofactor biosynthesis</keyword>
<dbReference type="KEGG" id="ncu:F0U83_12815"/>
<evidence type="ECO:0000256" key="2">
    <source>
        <dbReference type="PIRNR" id="PIRNR006443"/>
    </source>
</evidence>
<dbReference type="Proteomes" id="UP000324760">
    <property type="component" value="Chromosome"/>
</dbReference>
<dbReference type="GO" id="GO:0005829">
    <property type="term" value="C:cytosol"/>
    <property type="evidence" value="ECO:0007669"/>
    <property type="project" value="TreeGrafter"/>
</dbReference>
<sequence>MGHAKEGVVFQPLNIAVLTVSDTRIPETDTSGDTLQSLLEESGHRCVERKIVPDDIYQLRAVVSGWIAGSEVQIILVTGGTGFTARDNTPEALTPLFDKQVEGYGELFRHLSYEEIGTSTIQSRAIAGIANRKIIFCMPGSPKACRTAWTRIIAEQLDARHRPCNFVEMVIPDAATACGGRS</sequence>
<dbReference type="GO" id="GO:0006777">
    <property type="term" value="P:Mo-molybdopterin cofactor biosynthetic process"/>
    <property type="evidence" value="ECO:0007669"/>
    <property type="project" value="UniProtKB-UniRule"/>
</dbReference>
<dbReference type="SUPFAM" id="SSF53218">
    <property type="entry name" value="Molybdenum cofactor biosynthesis proteins"/>
    <property type="match status" value="1"/>
</dbReference>
<feature type="domain" description="MoaB/Mog" evidence="3">
    <location>
        <begin position="16"/>
        <end position="160"/>
    </location>
</feature>
<dbReference type="EMBL" id="CP043869">
    <property type="protein sequence ID" value="QEQ97526.1"/>
    <property type="molecule type" value="Genomic_DNA"/>
</dbReference>
<dbReference type="NCBIfam" id="TIGR00177">
    <property type="entry name" value="molyb_syn"/>
    <property type="match status" value="1"/>
</dbReference>
<evidence type="ECO:0000313" key="4">
    <source>
        <dbReference type="EMBL" id="QEQ97526.1"/>
    </source>
</evidence>
<reference evidence="4 5" key="1">
    <citation type="journal article" date="2019" name="Biochem. Eng. J.">
        <title>Metabolic engineering of the marine bacteria Neptunomonas concharum for the production of acetoin and meso-2,3-butanediol from acetate.</title>
        <authorList>
            <person name="Li W."/>
            <person name="Pu N."/>
            <person name="Liu C.-X."/>
            <person name="Yuan Q.-P."/>
            <person name="Li Z.-J."/>
        </authorList>
    </citation>
    <scope>NUCLEOTIDE SEQUENCE [LARGE SCALE GENOMIC DNA]</scope>
    <source>
        <strain evidence="4 5">JCM17730</strain>
    </source>
</reference>
<dbReference type="PANTHER" id="PTHR43232">
    <property type="entry name" value="MOLYBDENUM COFACTOR BIOSYNTHESIS PROTEIN B"/>
    <property type="match status" value="1"/>
</dbReference>
<keyword evidence="5" id="KW-1185">Reference proteome</keyword>
<dbReference type="Pfam" id="PF00994">
    <property type="entry name" value="MoCF_biosynth"/>
    <property type="match status" value="1"/>
</dbReference>
<protein>
    <recommendedName>
        <fullName evidence="1 2">Molybdenum cofactor biosynthesis protein B</fullName>
    </recommendedName>
</protein>
<gene>
    <name evidence="4" type="primary">moaB</name>
    <name evidence="4" type="ORF">F0U83_12815</name>
</gene>
<dbReference type="InterPro" id="IPR001453">
    <property type="entry name" value="MoaB/Mog_dom"/>
</dbReference>
<dbReference type="CDD" id="cd00886">
    <property type="entry name" value="MogA_MoaB"/>
    <property type="match status" value="1"/>
</dbReference>
<accession>A0A5P1RE41</accession>
<dbReference type="InterPro" id="IPR013484">
    <property type="entry name" value="MoaB_proteobac"/>
</dbReference>
<evidence type="ECO:0000313" key="5">
    <source>
        <dbReference type="Proteomes" id="UP000324760"/>
    </source>
</evidence>
<evidence type="ECO:0000259" key="3">
    <source>
        <dbReference type="SMART" id="SM00852"/>
    </source>
</evidence>
<dbReference type="RefSeq" id="WP_138986834.1">
    <property type="nucleotide sequence ID" value="NZ_CP043869.1"/>
</dbReference>
<dbReference type="PIRSF" id="PIRSF006443">
    <property type="entry name" value="MoaB"/>
    <property type="match status" value="1"/>
</dbReference>
<organism evidence="4 5">
    <name type="scientific">Neptunomonas concharum</name>
    <dbReference type="NCBI Taxonomy" id="1031538"/>
    <lineage>
        <taxon>Bacteria</taxon>
        <taxon>Pseudomonadati</taxon>
        <taxon>Pseudomonadota</taxon>
        <taxon>Gammaproteobacteria</taxon>
        <taxon>Oceanospirillales</taxon>
        <taxon>Oceanospirillaceae</taxon>
        <taxon>Neptunomonas</taxon>
    </lineage>
</organism>
<dbReference type="UniPathway" id="UPA00344"/>
<dbReference type="PANTHER" id="PTHR43232:SF2">
    <property type="entry name" value="MOLYBDENUM COFACTOR BIOSYNTHESIS PROTEIN B"/>
    <property type="match status" value="1"/>
</dbReference>
<comment type="pathway">
    <text evidence="2">Cofactor biosynthesis; molybdopterin biosynthesis.</text>
</comment>
<dbReference type="SMART" id="SM00852">
    <property type="entry name" value="MoCF_biosynth"/>
    <property type="match status" value="1"/>
</dbReference>
<dbReference type="NCBIfam" id="TIGR02667">
    <property type="entry name" value="moaB_proteo"/>
    <property type="match status" value="1"/>
</dbReference>
<dbReference type="InterPro" id="IPR012245">
    <property type="entry name" value="MoaB"/>
</dbReference>